<reference evidence="1 2" key="1">
    <citation type="submission" date="2017-08" db="EMBL/GenBank/DDBJ databases">
        <title>Aliifodinibius alkalisoli sp. nov., isolated from saline alkaline soil.</title>
        <authorList>
            <person name="Liu D."/>
            <person name="Zhang G."/>
        </authorList>
    </citation>
    <scope>NUCLEOTIDE SEQUENCE [LARGE SCALE GENOMIC DNA]</scope>
    <source>
        <strain evidence="1 2">WN023</strain>
    </source>
</reference>
<gene>
    <name evidence="1" type="ORF">CK503_07225</name>
</gene>
<evidence type="ECO:0000313" key="1">
    <source>
        <dbReference type="EMBL" id="PAU94578.1"/>
    </source>
</evidence>
<dbReference type="AlphaFoldDB" id="A0A2A2GB70"/>
<evidence type="ECO:0008006" key="3">
    <source>
        <dbReference type="Google" id="ProtNLM"/>
    </source>
</evidence>
<proteinExistence type="predicted"/>
<dbReference type="Gene3D" id="2.20.25.10">
    <property type="match status" value="1"/>
</dbReference>
<dbReference type="Proteomes" id="UP000218831">
    <property type="component" value="Unassembled WGS sequence"/>
</dbReference>
<dbReference type="Pfam" id="PF03966">
    <property type="entry name" value="Trm112p"/>
    <property type="match status" value="1"/>
</dbReference>
<sequence>MTKELLEKLCCPIDKHDLNANIINEGEEGEILEGLLSCPECNRYFPVIYGIPILIPDEYRDESMEKPLLKKWGYELTEGEDSEIPLLDGKTK</sequence>
<evidence type="ECO:0000313" key="2">
    <source>
        <dbReference type="Proteomes" id="UP000218831"/>
    </source>
</evidence>
<dbReference type="EMBL" id="NSKE01000004">
    <property type="protein sequence ID" value="PAU94578.1"/>
    <property type="molecule type" value="Genomic_DNA"/>
</dbReference>
<dbReference type="OrthoDB" id="678493at2"/>
<dbReference type="InterPro" id="IPR005651">
    <property type="entry name" value="Trm112-like"/>
</dbReference>
<name>A0A2A2GB70_9BACT</name>
<dbReference type="RefSeq" id="WP_095606119.1">
    <property type="nucleotide sequence ID" value="NZ_NSKE01000004.1"/>
</dbReference>
<organism evidence="1 2">
    <name type="scientific">Fodinibius salipaludis</name>
    <dbReference type="NCBI Taxonomy" id="2032627"/>
    <lineage>
        <taxon>Bacteria</taxon>
        <taxon>Pseudomonadati</taxon>
        <taxon>Balneolota</taxon>
        <taxon>Balneolia</taxon>
        <taxon>Balneolales</taxon>
        <taxon>Balneolaceae</taxon>
        <taxon>Fodinibius</taxon>
    </lineage>
</organism>
<protein>
    <recommendedName>
        <fullName evidence="3">Trm112 family protein</fullName>
    </recommendedName>
</protein>
<dbReference type="SUPFAM" id="SSF158997">
    <property type="entry name" value="Trm112p-like"/>
    <property type="match status" value="1"/>
</dbReference>
<comment type="caution">
    <text evidence="1">The sequence shown here is derived from an EMBL/GenBank/DDBJ whole genome shotgun (WGS) entry which is preliminary data.</text>
</comment>
<keyword evidence="2" id="KW-1185">Reference proteome</keyword>
<accession>A0A2A2GB70</accession>